<organism evidence="3 4">
    <name type="scientific">Puniceicoccus vermicola</name>
    <dbReference type="NCBI Taxonomy" id="388746"/>
    <lineage>
        <taxon>Bacteria</taxon>
        <taxon>Pseudomonadati</taxon>
        <taxon>Verrucomicrobiota</taxon>
        <taxon>Opitutia</taxon>
        <taxon>Puniceicoccales</taxon>
        <taxon>Puniceicoccaceae</taxon>
        <taxon>Puniceicoccus</taxon>
    </lineage>
</organism>
<accession>A0A7X1E7G1</accession>
<dbReference type="EMBL" id="JACHVA010000130">
    <property type="protein sequence ID" value="MBC2603712.1"/>
    <property type="molecule type" value="Genomic_DNA"/>
</dbReference>
<evidence type="ECO:0000313" key="4">
    <source>
        <dbReference type="Proteomes" id="UP000525652"/>
    </source>
</evidence>
<evidence type="ECO:0000256" key="2">
    <source>
        <dbReference type="SAM" id="Phobius"/>
    </source>
</evidence>
<dbReference type="RefSeq" id="WP_185694337.1">
    <property type="nucleotide sequence ID" value="NZ_JACHVA010000130.1"/>
</dbReference>
<keyword evidence="2" id="KW-0812">Transmembrane</keyword>
<feature type="transmembrane region" description="Helical" evidence="2">
    <location>
        <begin position="97"/>
        <end position="119"/>
    </location>
</feature>
<proteinExistence type="predicted"/>
<feature type="region of interest" description="Disordered" evidence="1">
    <location>
        <begin position="24"/>
        <end position="51"/>
    </location>
</feature>
<protein>
    <recommendedName>
        <fullName evidence="5">DUF4381 domain-containing protein</fullName>
    </recommendedName>
</protein>
<name>A0A7X1E7G1_9BACT</name>
<sequence length="244" mass="26850">MNAKRISNHIKSIGTRGDGCSVVGSLQRPTSKSSQPQSRALKQPGLGESASRKRFSGSLSFGWASALLLGPLTVASAQEGLRPIRGPIVPSFWEENGIWAIPAIVGAALLLLILTILIWKFANRKKLLTPKQRYDQEVGEMETLLTEGHAEEVPARLSRVLREYIEASTGIRAPEQTTEEFLANAAEASENRIPPEAIEELGSFLALMDEAKYARRLLSPEEMQSLFDSANHFVETNEKQEAPR</sequence>
<gene>
    <name evidence="3" type="ORF">H5P30_18175</name>
</gene>
<dbReference type="AlphaFoldDB" id="A0A7X1E7G1"/>
<feature type="transmembrane region" description="Helical" evidence="2">
    <location>
        <begin position="59"/>
        <end position="77"/>
    </location>
</feature>
<dbReference type="Proteomes" id="UP000525652">
    <property type="component" value="Unassembled WGS sequence"/>
</dbReference>
<keyword evidence="4" id="KW-1185">Reference proteome</keyword>
<reference evidence="3 4" key="1">
    <citation type="submission" date="2020-07" db="EMBL/GenBank/DDBJ databases">
        <authorList>
            <person name="Feng X."/>
        </authorList>
    </citation>
    <scope>NUCLEOTIDE SEQUENCE [LARGE SCALE GENOMIC DNA]</scope>
    <source>
        <strain evidence="3 4">JCM14086</strain>
    </source>
</reference>
<keyword evidence="2" id="KW-1133">Transmembrane helix</keyword>
<evidence type="ECO:0008006" key="5">
    <source>
        <dbReference type="Google" id="ProtNLM"/>
    </source>
</evidence>
<comment type="caution">
    <text evidence="3">The sequence shown here is derived from an EMBL/GenBank/DDBJ whole genome shotgun (WGS) entry which is preliminary data.</text>
</comment>
<evidence type="ECO:0000256" key="1">
    <source>
        <dbReference type="SAM" id="MobiDB-lite"/>
    </source>
</evidence>
<feature type="compositionally biased region" description="Polar residues" evidence="1">
    <location>
        <begin position="27"/>
        <end position="40"/>
    </location>
</feature>
<evidence type="ECO:0000313" key="3">
    <source>
        <dbReference type="EMBL" id="MBC2603712.1"/>
    </source>
</evidence>
<keyword evidence="2" id="KW-0472">Membrane</keyword>